<feature type="domain" description="RlmI-like PUA" evidence="9">
    <location>
        <begin position="32"/>
        <end position="84"/>
    </location>
</feature>
<evidence type="ECO:0000313" key="10">
    <source>
        <dbReference type="EMBL" id="MBB5040455.1"/>
    </source>
</evidence>
<dbReference type="GO" id="GO:0008168">
    <property type="term" value="F:methyltransferase activity"/>
    <property type="evidence" value="ECO:0007669"/>
    <property type="project" value="UniProtKB-KW"/>
</dbReference>
<accession>A0A7W7YQW5</accession>
<dbReference type="EC" id="2.1.1.191" evidence="10"/>
<keyword evidence="2" id="KW-0963">Cytoplasm</keyword>
<evidence type="ECO:0000259" key="8">
    <source>
        <dbReference type="Pfam" id="PF10672"/>
    </source>
</evidence>
<reference evidence="10 11" key="1">
    <citation type="submission" date="2020-08" db="EMBL/GenBank/DDBJ databases">
        <title>Genomic Encyclopedia of Type Strains, Phase IV (KMG-IV): sequencing the most valuable type-strain genomes for metagenomic binning, comparative biology and taxonomic classification.</title>
        <authorList>
            <person name="Goeker M."/>
        </authorList>
    </citation>
    <scope>NUCLEOTIDE SEQUENCE [LARGE SCALE GENOMIC DNA]</scope>
    <source>
        <strain evidence="10 11">DSM 12251</strain>
    </source>
</reference>
<dbReference type="InterPro" id="IPR019614">
    <property type="entry name" value="SAM-dep_methyl-trfase"/>
</dbReference>
<keyword evidence="5" id="KW-0949">S-adenosyl-L-methionine</keyword>
<name>A0A7W7YQW5_9BACT</name>
<dbReference type="Pfam" id="PF17785">
    <property type="entry name" value="PUA_3"/>
    <property type="match status" value="1"/>
</dbReference>
<dbReference type="SUPFAM" id="SSF53335">
    <property type="entry name" value="S-adenosyl-L-methionine-dependent methyltransferases"/>
    <property type="match status" value="1"/>
</dbReference>
<dbReference type="Gene3D" id="2.30.130.10">
    <property type="entry name" value="PUA domain"/>
    <property type="match status" value="1"/>
</dbReference>
<dbReference type="GO" id="GO:0005737">
    <property type="term" value="C:cytoplasm"/>
    <property type="evidence" value="ECO:0007669"/>
    <property type="project" value="UniProtKB-SubCell"/>
</dbReference>
<dbReference type="GO" id="GO:0032259">
    <property type="term" value="P:methylation"/>
    <property type="evidence" value="ECO:0007669"/>
    <property type="project" value="UniProtKB-KW"/>
</dbReference>
<sequence>MPRPYPSRYPSNAPKPPPPGSETWVRPWAQMKYFSYHPAIFPNMVGAISSDAGAGDLVNVYDKEGQPFGAGFLNPKARVPLRVIHHGLTPFGEADLDARLVQAVRLRKETLKLDATTDAYRVIHSDADGISGLIVDRYDDTLSILVTTLGVWRRIRRWLPLLHQELGTSQHVIQTDPDISLIESMRISDVPEVDDPAPKTVRIRENDVRFAVNFEDGHKTGFFCDQRDNRLKFGQLAKGRVLDLCTYTGGFALAAKLIGKCEDVTGVDLDEKAIAQAKQNANLNQTKLNWTQGDAFGWSRQMIKNGELWDTVVLDPPKLIHHRDTQEEGIFKYRDLNGLAIQLVKRGGLFVTCSCSGLISTEEFEELVMGVAHRHGRKLQILDRTGPGLDHPVMSNCPESRYLKVIWSIVV</sequence>
<feature type="compositionally biased region" description="Pro residues" evidence="7">
    <location>
        <begin position="1"/>
        <end position="20"/>
    </location>
</feature>
<evidence type="ECO:0000256" key="5">
    <source>
        <dbReference type="ARBA" id="ARBA00022691"/>
    </source>
</evidence>
<keyword evidence="3 10" id="KW-0489">Methyltransferase</keyword>
<dbReference type="GO" id="GO:0003723">
    <property type="term" value="F:RNA binding"/>
    <property type="evidence" value="ECO:0007669"/>
    <property type="project" value="InterPro"/>
</dbReference>
<evidence type="ECO:0000256" key="2">
    <source>
        <dbReference type="ARBA" id="ARBA00022490"/>
    </source>
</evidence>
<comment type="similarity">
    <text evidence="6">Belongs to the methyltransferase superfamily. RlmI family.</text>
</comment>
<feature type="region of interest" description="Disordered" evidence="7">
    <location>
        <begin position="1"/>
        <end position="21"/>
    </location>
</feature>
<evidence type="ECO:0000256" key="6">
    <source>
        <dbReference type="ARBA" id="ARBA00038091"/>
    </source>
</evidence>
<dbReference type="InterPro" id="IPR036974">
    <property type="entry name" value="PUA_sf"/>
</dbReference>
<evidence type="ECO:0000256" key="1">
    <source>
        <dbReference type="ARBA" id="ARBA00004496"/>
    </source>
</evidence>
<comment type="subcellular location">
    <subcellularLocation>
        <location evidence="1">Cytoplasm</location>
    </subcellularLocation>
</comment>
<keyword evidence="4 10" id="KW-0808">Transferase</keyword>
<organism evidence="10 11">
    <name type="scientific">Prosthecobacter dejongeii</name>
    <dbReference type="NCBI Taxonomy" id="48465"/>
    <lineage>
        <taxon>Bacteria</taxon>
        <taxon>Pseudomonadati</taxon>
        <taxon>Verrucomicrobiota</taxon>
        <taxon>Verrucomicrobiia</taxon>
        <taxon>Verrucomicrobiales</taxon>
        <taxon>Verrucomicrobiaceae</taxon>
        <taxon>Prosthecobacter</taxon>
    </lineage>
</organism>
<evidence type="ECO:0000256" key="3">
    <source>
        <dbReference type="ARBA" id="ARBA00022603"/>
    </source>
</evidence>
<dbReference type="PANTHER" id="PTHR42873">
    <property type="entry name" value="RIBOSOMAL RNA LARGE SUBUNIT METHYLTRANSFERASE"/>
    <property type="match status" value="1"/>
</dbReference>
<dbReference type="CDD" id="cd11572">
    <property type="entry name" value="RlmI_M_like"/>
    <property type="match status" value="1"/>
</dbReference>
<dbReference type="SUPFAM" id="SSF88697">
    <property type="entry name" value="PUA domain-like"/>
    <property type="match status" value="1"/>
</dbReference>
<evidence type="ECO:0000313" key="11">
    <source>
        <dbReference type="Proteomes" id="UP000534294"/>
    </source>
</evidence>
<dbReference type="Gene3D" id="3.40.50.150">
    <property type="entry name" value="Vaccinia Virus protein VP39"/>
    <property type="match status" value="1"/>
</dbReference>
<proteinExistence type="inferred from homology"/>
<keyword evidence="11" id="KW-1185">Reference proteome</keyword>
<dbReference type="Gene3D" id="3.30.750.80">
    <property type="entry name" value="RNA methyltransferase domain (HRMD) like"/>
    <property type="match status" value="1"/>
</dbReference>
<feature type="domain" description="S-adenosylmethionine-dependent methyltransferase" evidence="8">
    <location>
        <begin position="199"/>
        <end position="353"/>
    </location>
</feature>
<dbReference type="AlphaFoldDB" id="A0A7W7YQW5"/>
<evidence type="ECO:0000256" key="7">
    <source>
        <dbReference type="SAM" id="MobiDB-lite"/>
    </source>
</evidence>
<dbReference type="InterPro" id="IPR041532">
    <property type="entry name" value="RlmI-like_PUA"/>
</dbReference>
<dbReference type="RefSeq" id="WP_184213033.1">
    <property type="nucleotide sequence ID" value="NZ_JACHIF010000013.1"/>
</dbReference>
<gene>
    <name evidence="10" type="ORF">HNQ64_004739</name>
</gene>
<dbReference type="PANTHER" id="PTHR42873:SF1">
    <property type="entry name" value="S-ADENOSYLMETHIONINE-DEPENDENT METHYLTRANSFERASE DOMAIN-CONTAINING PROTEIN"/>
    <property type="match status" value="1"/>
</dbReference>
<dbReference type="CDD" id="cd02440">
    <property type="entry name" value="AdoMet_MTases"/>
    <property type="match status" value="1"/>
</dbReference>
<protein>
    <submittedName>
        <fullName evidence="10">23S rRNA (Cytosine1962-C5)-methyltransferase</fullName>
        <ecNumber evidence="10">2.1.1.191</ecNumber>
    </submittedName>
</protein>
<dbReference type="InterPro" id="IPR029063">
    <property type="entry name" value="SAM-dependent_MTases_sf"/>
</dbReference>
<dbReference type="InterPro" id="IPR015947">
    <property type="entry name" value="PUA-like_sf"/>
</dbReference>
<evidence type="ECO:0000256" key="4">
    <source>
        <dbReference type="ARBA" id="ARBA00022679"/>
    </source>
</evidence>
<dbReference type="Proteomes" id="UP000534294">
    <property type="component" value="Unassembled WGS sequence"/>
</dbReference>
<dbReference type="Pfam" id="PF10672">
    <property type="entry name" value="Methyltrans_SAM"/>
    <property type="match status" value="1"/>
</dbReference>
<dbReference type="EMBL" id="JACHIF010000013">
    <property type="protein sequence ID" value="MBB5040455.1"/>
    <property type="molecule type" value="Genomic_DNA"/>
</dbReference>
<evidence type="ECO:0000259" key="9">
    <source>
        <dbReference type="Pfam" id="PF17785"/>
    </source>
</evidence>
<comment type="caution">
    <text evidence="10">The sequence shown here is derived from an EMBL/GenBank/DDBJ whole genome shotgun (WGS) entry which is preliminary data.</text>
</comment>